<dbReference type="PANTHER" id="PTHR30069">
    <property type="entry name" value="TONB-DEPENDENT OUTER MEMBRANE RECEPTOR"/>
    <property type="match status" value="1"/>
</dbReference>
<dbReference type="Pfam" id="PF03544">
    <property type="entry name" value="TonB_C"/>
    <property type="match status" value="1"/>
</dbReference>
<dbReference type="SUPFAM" id="SSF74653">
    <property type="entry name" value="TolA/TonB C-terminal domain"/>
    <property type="match status" value="1"/>
</dbReference>
<feature type="signal peptide" evidence="12">
    <location>
        <begin position="1"/>
        <end position="20"/>
    </location>
</feature>
<dbReference type="Gene3D" id="3.30.1150.10">
    <property type="match status" value="1"/>
</dbReference>
<dbReference type="InterPro" id="IPR037682">
    <property type="entry name" value="TonB_C"/>
</dbReference>
<feature type="domain" description="TonB C-terminal" evidence="14">
    <location>
        <begin position="97"/>
        <end position="155"/>
    </location>
</feature>
<keyword evidence="6 10" id="KW-0798">TonB box</keyword>
<dbReference type="InterPro" id="IPR012910">
    <property type="entry name" value="Plug_dom"/>
</dbReference>
<feature type="domain" description="TonB-dependent receptor-like beta-barrel" evidence="13">
    <location>
        <begin position="504"/>
        <end position="879"/>
    </location>
</feature>
<evidence type="ECO:0000313" key="16">
    <source>
        <dbReference type="EMBL" id="NMO17074.1"/>
    </source>
</evidence>
<feature type="region of interest" description="Disordered" evidence="11">
    <location>
        <begin position="22"/>
        <end position="86"/>
    </location>
</feature>
<dbReference type="Pfam" id="PF07715">
    <property type="entry name" value="Plug"/>
    <property type="match status" value="1"/>
</dbReference>
<evidence type="ECO:0000256" key="12">
    <source>
        <dbReference type="SAM" id="SignalP"/>
    </source>
</evidence>
<dbReference type="InterPro" id="IPR036942">
    <property type="entry name" value="Beta-barrel_TonB_sf"/>
</dbReference>
<dbReference type="GO" id="GO:0044718">
    <property type="term" value="P:siderophore transmembrane transport"/>
    <property type="evidence" value="ECO:0007669"/>
    <property type="project" value="TreeGrafter"/>
</dbReference>
<dbReference type="InterPro" id="IPR039426">
    <property type="entry name" value="TonB-dep_rcpt-like"/>
</dbReference>
<dbReference type="Proteomes" id="UP000518300">
    <property type="component" value="Unassembled WGS sequence"/>
</dbReference>
<dbReference type="RefSeq" id="WP_169346356.1">
    <property type="nucleotide sequence ID" value="NZ_JABBJJ010000087.1"/>
</dbReference>
<keyword evidence="5 12" id="KW-0732">Signal</keyword>
<evidence type="ECO:0000313" key="17">
    <source>
        <dbReference type="Proteomes" id="UP000518300"/>
    </source>
</evidence>
<comment type="caution">
    <text evidence="16">The sequence shown here is derived from an EMBL/GenBank/DDBJ whole genome shotgun (WGS) entry which is preliminary data.</text>
</comment>
<evidence type="ECO:0000259" key="15">
    <source>
        <dbReference type="Pfam" id="PF07715"/>
    </source>
</evidence>
<dbReference type="Pfam" id="PF13620">
    <property type="entry name" value="CarboxypepD_reg"/>
    <property type="match status" value="1"/>
</dbReference>
<dbReference type="SUPFAM" id="SSF56935">
    <property type="entry name" value="Porins"/>
    <property type="match status" value="1"/>
</dbReference>
<organism evidence="16 17">
    <name type="scientific">Pyxidicoccus fallax</name>
    <dbReference type="NCBI Taxonomy" id="394095"/>
    <lineage>
        <taxon>Bacteria</taxon>
        <taxon>Pseudomonadati</taxon>
        <taxon>Myxococcota</taxon>
        <taxon>Myxococcia</taxon>
        <taxon>Myxococcales</taxon>
        <taxon>Cystobacterineae</taxon>
        <taxon>Myxococcaceae</taxon>
        <taxon>Pyxidicoccus</taxon>
    </lineage>
</organism>
<comment type="subcellular location">
    <subcellularLocation>
        <location evidence="1">Cell outer membrane</location>
        <topology evidence="1">Multi-pass membrane protein</topology>
    </subcellularLocation>
</comment>
<evidence type="ECO:0000256" key="3">
    <source>
        <dbReference type="ARBA" id="ARBA00022452"/>
    </source>
</evidence>
<gene>
    <name evidence="16" type="ORF">HG543_19735</name>
</gene>
<evidence type="ECO:0000256" key="10">
    <source>
        <dbReference type="RuleBase" id="RU003357"/>
    </source>
</evidence>
<name>A0A848LF66_9BACT</name>
<evidence type="ECO:0000256" key="8">
    <source>
        <dbReference type="ARBA" id="ARBA00023170"/>
    </source>
</evidence>
<accession>A0A848LF66</accession>
<keyword evidence="2" id="KW-0813">Transport</keyword>
<evidence type="ECO:0000256" key="9">
    <source>
        <dbReference type="ARBA" id="ARBA00023237"/>
    </source>
</evidence>
<protein>
    <submittedName>
        <fullName evidence="16">TonB-dependent receptor</fullName>
    </submittedName>
</protein>
<keyword evidence="4" id="KW-0812">Transmembrane</keyword>
<dbReference type="GO" id="GO:0009279">
    <property type="term" value="C:cell outer membrane"/>
    <property type="evidence" value="ECO:0007669"/>
    <property type="project" value="UniProtKB-SubCell"/>
</dbReference>
<keyword evidence="9" id="KW-0998">Cell outer membrane</keyword>
<keyword evidence="17" id="KW-1185">Reference proteome</keyword>
<evidence type="ECO:0000256" key="2">
    <source>
        <dbReference type="ARBA" id="ARBA00022448"/>
    </source>
</evidence>
<evidence type="ECO:0000256" key="6">
    <source>
        <dbReference type="ARBA" id="ARBA00023077"/>
    </source>
</evidence>
<dbReference type="GO" id="GO:0015344">
    <property type="term" value="F:siderophore uptake transmembrane transporter activity"/>
    <property type="evidence" value="ECO:0007669"/>
    <property type="project" value="TreeGrafter"/>
</dbReference>
<evidence type="ECO:0000256" key="11">
    <source>
        <dbReference type="SAM" id="MobiDB-lite"/>
    </source>
</evidence>
<dbReference type="PANTHER" id="PTHR30069:SF29">
    <property type="entry name" value="HEMOGLOBIN AND HEMOGLOBIN-HAPTOGLOBIN-BINDING PROTEIN 1-RELATED"/>
    <property type="match status" value="1"/>
</dbReference>
<evidence type="ECO:0000256" key="7">
    <source>
        <dbReference type="ARBA" id="ARBA00023136"/>
    </source>
</evidence>
<comment type="similarity">
    <text evidence="10">Belongs to the TonB-dependent receptor family.</text>
</comment>
<sequence length="922" mass="99384">MTRLGPLCITLLLGTAPALATSQTGAEKGEPAAVPLAPPASQSEAGKGQPTAAPLAPPTSPSGTEAGQPSAPLSPPSLREDSPAHLPEGFALTEPVVVELELTVSEAGEVTDARLVGDAPPELAAAALHAATRLLFHPATSGGAPVAVRLPFSYRFEPPAQGPRALLTGRVRQKGTRKPLAGATVRANEVTTETDAQGLFRLELPPGTFMLKVSAPGHRLLVLNETLEERQHLDVLYSLEPLSVNPYETVVRADRPRTEVSRVTLHDQELREVPGTMGDPFRVVMLMPGVTTLASGLSYPVVRGVQPSASAFYVDGVRVPFLYHLMVGGAVVHPDLIDTLDFQVGVPSARYGSLLGGAVDAHVSRPREKSLRGSAYADLINSGVFIEVPFEETGTTVTAAARVSYTGLIVTRIANSLTGPESYSVGGKTYTDPGEPKLYADYWDYQARVEQRVGEGRLRLLALGTSDAVGMTARIPEQDSGGVGLLFHRVDLRGRHPFAGGEAELGLTLGYDRLGINFSQGADNPGSYELRQGSVALRAGYTRELSPALALELFGQLERRNADLVATGLFRPVGPIDGRDAYNRSGILATFAGVGAQLTVKPGARWTLVPGVRLDSYHGFGLDTHVAVEPRLAVRHALTDALTLKAGAGLYHQPATVLLPVPAGEMLALERGLQRAVQLSTGAEWRPSPEMELSAEAYFNPLVRTLEFNFEDVVSNVRRRGLEAADVQGRGYTYGLELMARRPLGRRWFGWVTYGFNQSRRFERYSRLGPQGEELGQAEGYLPYVFEQAHSVNAALSYRFDFVTLGAVAHFNTGRPESGQFGYRTRREGTNADGEAEWMPVDRGSVDRLPPFFRLDVRASHSWVFENFVLDAYLDVFNVTARSEVLAFEYGYGAPPGQPVRPKKTKVGFPVILPTLGAKGTF</sequence>
<dbReference type="Pfam" id="PF00593">
    <property type="entry name" value="TonB_dep_Rec_b-barrel"/>
    <property type="match status" value="1"/>
</dbReference>
<keyword evidence="8 16" id="KW-0675">Receptor</keyword>
<dbReference type="EMBL" id="JABBJJ010000087">
    <property type="protein sequence ID" value="NMO17074.1"/>
    <property type="molecule type" value="Genomic_DNA"/>
</dbReference>
<evidence type="ECO:0000259" key="13">
    <source>
        <dbReference type="Pfam" id="PF00593"/>
    </source>
</evidence>
<dbReference type="Gene3D" id="2.60.40.1120">
    <property type="entry name" value="Carboxypeptidase-like, regulatory domain"/>
    <property type="match status" value="1"/>
</dbReference>
<keyword evidence="3" id="KW-1134">Transmembrane beta strand</keyword>
<dbReference type="InterPro" id="IPR008969">
    <property type="entry name" value="CarboxyPept-like_regulatory"/>
</dbReference>
<keyword evidence="7 10" id="KW-0472">Membrane</keyword>
<evidence type="ECO:0000256" key="1">
    <source>
        <dbReference type="ARBA" id="ARBA00004571"/>
    </source>
</evidence>
<evidence type="ECO:0000256" key="4">
    <source>
        <dbReference type="ARBA" id="ARBA00022692"/>
    </source>
</evidence>
<proteinExistence type="inferred from homology"/>
<dbReference type="Gene3D" id="2.40.170.20">
    <property type="entry name" value="TonB-dependent receptor, beta-barrel domain"/>
    <property type="match status" value="1"/>
</dbReference>
<evidence type="ECO:0000256" key="5">
    <source>
        <dbReference type="ARBA" id="ARBA00022729"/>
    </source>
</evidence>
<dbReference type="AlphaFoldDB" id="A0A848LF66"/>
<evidence type="ECO:0000259" key="14">
    <source>
        <dbReference type="Pfam" id="PF03544"/>
    </source>
</evidence>
<dbReference type="SUPFAM" id="SSF49464">
    <property type="entry name" value="Carboxypeptidase regulatory domain-like"/>
    <property type="match status" value="1"/>
</dbReference>
<feature type="domain" description="TonB-dependent receptor plug" evidence="15">
    <location>
        <begin position="283"/>
        <end position="355"/>
    </location>
</feature>
<dbReference type="InterPro" id="IPR000531">
    <property type="entry name" value="Beta-barrel_TonB"/>
</dbReference>
<reference evidence="16 17" key="1">
    <citation type="submission" date="2020-04" db="EMBL/GenBank/DDBJ databases">
        <title>Draft genome of Pyxidicoccus fallax type strain.</title>
        <authorList>
            <person name="Whitworth D.E."/>
        </authorList>
    </citation>
    <scope>NUCLEOTIDE SEQUENCE [LARGE SCALE GENOMIC DNA]</scope>
    <source>
        <strain evidence="16 17">DSM 14698</strain>
    </source>
</reference>
<feature type="chain" id="PRO_5032934718" evidence="12">
    <location>
        <begin position="21"/>
        <end position="922"/>
    </location>
</feature>